<dbReference type="VEuPathDB" id="FungiDB:ASPBRDRAFT_36231"/>
<proteinExistence type="predicted"/>
<protein>
    <submittedName>
        <fullName evidence="1">Uncharacterized protein</fullName>
    </submittedName>
</protein>
<dbReference type="OrthoDB" id="405906at2759"/>
<dbReference type="AlphaFoldDB" id="A0A1L9UZA8"/>
<dbReference type="STRING" id="767769.A0A1L9UZA8"/>
<organism evidence="1 2">
    <name type="scientific">Aspergillus brasiliensis (strain CBS 101740 / IMI 381727 / IBT 21946)</name>
    <dbReference type="NCBI Taxonomy" id="767769"/>
    <lineage>
        <taxon>Eukaryota</taxon>
        <taxon>Fungi</taxon>
        <taxon>Dikarya</taxon>
        <taxon>Ascomycota</taxon>
        <taxon>Pezizomycotina</taxon>
        <taxon>Eurotiomycetes</taxon>
        <taxon>Eurotiomycetidae</taxon>
        <taxon>Eurotiales</taxon>
        <taxon>Aspergillaceae</taxon>
        <taxon>Aspergillus</taxon>
        <taxon>Aspergillus subgen. Circumdati</taxon>
    </lineage>
</organism>
<gene>
    <name evidence="1" type="ORF">ASPBRDRAFT_36231</name>
</gene>
<dbReference type="GeneID" id="93575952"/>
<dbReference type="EMBL" id="KV878679">
    <property type="protein sequence ID" value="OJJ77045.1"/>
    <property type="molecule type" value="Genomic_DNA"/>
</dbReference>
<evidence type="ECO:0000313" key="2">
    <source>
        <dbReference type="Proteomes" id="UP000184499"/>
    </source>
</evidence>
<accession>A0A1L9UZA8</accession>
<evidence type="ECO:0000313" key="1">
    <source>
        <dbReference type="EMBL" id="OJJ77045.1"/>
    </source>
</evidence>
<reference evidence="2" key="1">
    <citation type="journal article" date="2017" name="Genome Biol.">
        <title>Comparative genomics reveals high biological diversity and specific adaptations in the industrially and medically important fungal genus Aspergillus.</title>
        <authorList>
            <person name="de Vries R.P."/>
            <person name="Riley R."/>
            <person name="Wiebenga A."/>
            <person name="Aguilar-Osorio G."/>
            <person name="Amillis S."/>
            <person name="Uchima C.A."/>
            <person name="Anderluh G."/>
            <person name="Asadollahi M."/>
            <person name="Askin M."/>
            <person name="Barry K."/>
            <person name="Battaglia E."/>
            <person name="Bayram O."/>
            <person name="Benocci T."/>
            <person name="Braus-Stromeyer S.A."/>
            <person name="Caldana C."/>
            <person name="Canovas D."/>
            <person name="Cerqueira G.C."/>
            <person name="Chen F."/>
            <person name="Chen W."/>
            <person name="Choi C."/>
            <person name="Clum A."/>
            <person name="Dos Santos R.A."/>
            <person name="Damasio A.R."/>
            <person name="Diallinas G."/>
            <person name="Emri T."/>
            <person name="Fekete E."/>
            <person name="Flipphi M."/>
            <person name="Freyberg S."/>
            <person name="Gallo A."/>
            <person name="Gournas C."/>
            <person name="Habgood R."/>
            <person name="Hainaut M."/>
            <person name="Harispe M.L."/>
            <person name="Henrissat B."/>
            <person name="Hilden K.S."/>
            <person name="Hope R."/>
            <person name="Hossain A."/>
            <person name="Karabika E."/>
            <person name="Karaffa L."/>
            <person name="Karanyi Z."/>
            <person name="Krasevec N."/>
            <person name="Kuo A."/>
            <person name="Kusch H."/>
            <person name="LaButti K."/>
            <person name="Lagendijk E.L."/>
            <person name="Lapidus A."/>
            <person name="Levasseur A."/>
            <person name="Lindquist E."/>
            <person name="Lipzen A."/>
            <person name="Logrieco A.F."/>
            <person name="MacCabe A."/>
            <person name="Maekelae M.R."/>
            <person name="Malavazi I."/>
            <person name="Melin P."/>
            <person name="Meyer V."/>
            <person name="Mielnichuk N."/>
            <person name="Miskei M."/>
            <person name="Molnar A.P."/>
            <person name="Mule G."/>
            <person name="Ngan C.Y."/>
            <person name="Orejas M."/>
            <person name="Orosz E."/>
            <person name="Ouedraogo J.P."/>
            <person name="Overkamp K.M."/>
            <person name="Park H.-S."/>
            <person name="Perrone G."/>
            <person name="Piumi F."/>
            <person name="Punt P.J."/>
            <person name="Ram A.F."/>
            <person name="Ramon A."/>
            <person name="Rauscher S."/>
            <person name="Record E."/>
            <person name="Riano-Pachon D.M."/>
            <person name="Robert V."/>
            <person name="Roehrig J."/>
            <person name="Ruller R."/>
            <person name="Salamov A."/>
            <person name="Salih N.S."/>
            <person name="Samson R.A."/>
            <person name="Sandor E."/>
            <person name="Sanguinetti M."/>
            <person name="Schuetze T."/>
            <person name="Sepcic K."/>
            <person name="Shelest E."/>
            <person name="Sherlock G."/>
            <person name="Sophianopoulou V."/>
            <person name="Squina F.M."/>
            <person name="Sun H."/>
            <person name="Susca A."/>
            <person name="Todd R.B."/>
            <person name="Tsang A."/>
            <person name="Unkles S.E."/>
            <person name="van de Wiele N."/>
            <person name="van Rossen-Uffink D."/>
            <person name="Oliveira J.V."/>
            <person name="Vesth T.C."/>
            <person name="Visser J."/>
            <person name="Yu J.-H."/>
            <person name="Zhou M."/>
            <person name="Andersen M.R."/>
            <person name="Archer D.B."/>
            <person name="Baker S.E."/>
            <person name="Benoit I."/>
            <person name="Brakhage A.A."/>
            <person name="Braus G.H."/>
            <person name="Fischer R."/>
            <person name="Frisvad J.C."/>
            <person name="Goldman G.H."/>
            <person name="Houbraken J."/>
            <person name="Oakley B."/>
            <person name="Pocsi I."/>
            <person name="Scazzocchio C."/>
            <person name="Seiboth B."/>
            <person name="vanKuyk P.A."/>
            <person name="Wortman J."/>
            <person name="Dyer P.S."/>
            <person name="Grigoriev I.V."/>
        </authorList>
    </citation>
    <scope>NUCLEOTIDE SEQUENCE [LARGE SCALE GENOMIC DNA]</scope>
    <source>
        <strain evidence="2">CBS 101740 / IMI 381727 / IBT 21946</strain>
    </source>
</reference>
<sequence length="144" mass="15436">MAFFPFVASTKVLIEILVLGKLIGFLNTHTSSSSSSYHQRSVYSISNESRRSSTQPLITTTAGSTATMSGGLITVETKDTSSEQEHSPGAPRGQWYRSRFGSVDTIISVVDVAEPPLAHSAEHLVQEIPDLEGAAAISRRTSVV</sequence>
<name>A0A1L9UZA8_ASPBC</name>
<keyword evidence="2" id="KW-1185">Reference proteome</keyword>
<dbReference type="RefSeq" id="XP_067484292.1">
    <property type="nucleotide sequence ID" value="XM_067623464.1"/>
</dbReference>
<dbReference type="Proteomes" id="UP000184499">
    <property type="component" value="Unassembled WGS sequence"/>
</dbReference>